<protein>
    <recommendedName>
        <fullName evidence="2">glutathione transferase</fullName>
        <ecNumber evidence="2">2.5.1.18</ecNumber>
    </recommendedName>
</protein>
<dbReference type="CDD" id="cd03053">
    <property type="entry name" value="GST_N_Phi"/>
    <property type="match status" value="1"/>
</dbReference>
<dbReference type="PROSITE" id="PS50404">
    <property type="entry name" value="GST_NTER"/>
    <property type="match status" value="1"/>
</dbReference>
<comment type="catalytic activity">
    <reaction evidence="4">
        <text>RX + glutathione = an S-substituted glutathione + a halide anion + H(+)</text>
        <dbReference type="Rhea" id="RHEA:16437"/>
        <dbReference type="ChEBI" id="CHEBI:15378"/>
        <dbReference type="ChEBI" id="CHEBI:16042"/>
        <dbReference type="ChEBI" id="CHEBI:17792"/>
        <dbReference type="ChEBI" id="CHEBI:57925"/>
        <dbReference type="ChEBI" id="CHEBI:90779"/>
        <dbReference type="EC" id="2.5.1.18"/>
    </reaction>
</comment>
<dbReference type="Gene3D" id="3.40.30.10">
    <property type="entry name" value="Glutaredoxin"/>
    <property type="match status" value="1"/>
</dbReference>
<dbReference type="PANTHER" id="PTHR43900">
    <property type="entry name" value="GLUTATHIONE S-TRANSFERASE RHO"/>
    <property type="match status" value="1"/>
</dbReference>
<dbReference type="Pfam" id="PF02798">
    <property type="entry name" value="GST_N"/>
    <property type="match status" value="1"/>
</dbReference>
<dbReference type="SFLD" id="SFLDG00358">
    <property type="entry name" value="Main_(cytGST)"/>
    <property type="match status" value="1"/>
</dbReference>
<organism evidence="7 8">
    <name type="scientific">Dillenia turbinata</name>
    <dbReference type="NCBI Taxonomy" id="194707"/>
    <lineage>
        <taxon>Eukaryota</taxon>
        <taxon>Viridiplantae</taxon>
        <taxon>Streptophyta</taxon>
        <taxon>Embryophyta</taxon>
        <taxon>Tracheophyta</taxon>
        <taxon>Spermatophyta</taxon>
        <taxon>Magnoliopsida</taxon>
        <taxon>eudicotyledons</taxon>
        <taxon>Gunneridae</taxon>
        <taxon>Pentapetalae</taxon>
        <taxon>Dilleniales</taxon>
        <taxon>Dilleniaceae</taxon>
        <taxon>Dillenia</taxon>
    </lineage>
</organism>
<dbReference type="InterPro" id="IPR004045">
    <property type="entry name" value="Glutathione_S-Trfase_N"/>
</dbReference>
<accession>A0AAN8ZNM2</accession>
<dbReference type="SUPFAM" id="SSF47616">
    <property type="entry name" value="GST C-terminal domain-like"/>
    <property type="match status" value="1"/>
</dbReference>
<proteinExistence type="inferred from homology"/>
<comment type="similarity">
    <text evidence="1">Belongs to the GST superfamily. Phi family.</text>
</comment>
<dbReference type="InterPro" id="IPR010987">
    <property type="entry name" value="Glutathione-S-Trfase_C-like"/>
</dbReference>
<feature type="domain" description="GST N-terminal" evidence="5">
    <location>
        <begin position="1"/>
        <end position="93"/>
    </location>
</feature>
<reference evidence="7 8" key="1">
    <citation type="submission" date="2023-12" db="EMBL/GenBank/DDBJ databases">
        <title>A high-quality genome assembly for Dillenia turbinata (Dilleniales).</title>
        <authorList>
            <person name="Chanderbali A."/>
        </authorList>
    </citation>
    <scope>NUCLEOTIDE SEQUENCE [LARGE SCALE GENOMIC DNA]</scope>
    <source>
        <strain evidence="7">LSX21</strain>
        <tissue evidence="7">Leaf</tissue>
    </source>
</reference>
<dbReference type="PROSITE" id="PS50405">
    <property type="entry name" value="GST_CTER"/>
    <property type="match status" value="1"/>
</dbReference>
<dbReference type="Pfam" id="PF00043">
    <property type="entry name" value="GST_C"/>
    <property type="match status" value="1"/>
</dbReference>
<dbReference type="SUPFAM" id="SSF52833">
    <property type="entry name" value="Thioredoxin-like"/>
    <property type="match status" value="1"/>
</dbReference>
<gene>
    <name evidence="7" type="ORF">RJ641_030484</name>
</gene>
<dbReference type="GO" id="GO:0043295">
    <property type="term" value="F:glutathione binding"/>
    <property type="evidence" value="ECO:0007669"/>
    <property type="project" value="TreeGrafter"/>
</dbReference>
<evidence type="ECO:0000256" key="4">
    <source>
        <dbReference type="ARBA" id="ARBA00047960"/>
    </source>
</evidence>
<keyword evidence="3" id="KW-0808">Transferase</keyword>
<feature type="domain" description="GST C-terminal" evidence="6">
    <location>
        <begin position="101"/>
        <end position="224"/>
    </location>
</feature>
<keyword evidence="8" id="KW-1185">Reference proteome</keyword>
<dbReference type="CDD" id="cd03187">
    <property type="entry name" value="GST_C_Phi"/>
    <property type="match status" value="1"/>
</dbReference>
<dbReference type="InterPro" id="IPR036282">
    <property type="entry name" value="Glutathione-S-Trfase_C_sf"/>
</dbReference>
<dbReference type="GO" id="GO:0005737">
    <property type="term" value="C:cytoplasm"/>
    <property type="evidence" value="ECO:0007669"/>
    <property type="project" value="TreeGrafter"/>
</dbReference>
<dbReference type="InterPro" id="IPR034347">
    <property type="entry name" value="GST_Phi_C"/>
</dbReference>
<evidence type="ECO:0000256" key="3">
    <source>
        <dbReference type="ARBA" id="ARBA00022679"/>
    </source>
</evidence>
<dbReference type="InterPro" id="IPR036249">
    <property type="entry name" value="Thioredoxin-like_sf"/>
</dbReference>
<dbReference type="PANTHER" id="PTHR43900:SF72">
    <property type="entry name" value="GLUTATHIONE S-TRANSFERASE F13"/>
    <property type="match status" value="1"/>
</dbReference>
<evidence type="ECO:0000313" key="7">
    <source>
        <dbReference type="EMBL" id="KAK6940953.1"/>
    </source>
</evidence>
<sequence>MVLKLYGLPTSPCTTRVLACLHEKGLNYEFVPVNLLDGEQKKPAFLEKNNFDLIFSFTLQPFGKVPVLEDGDLTLFESRAITGYIAEKFNDTGFDLIRYGDYKEAALVRVWLEVEAQQYNPAIQPIVYQCIVMPRRGKPSDQKIIDESVEKLGKVLDVYEGRLEKSKYLAGDHFTLADLHHLSYTFNVMKTPYASLFTSRPYVKAWWEDISSRPAFVKVCENIK</sequence>
<evidence type="ECO:0000256" key="1">
    <source>
        <dbReference type="ARBA" id="ARBA00010128"/>
    </source>
</evidence>
<dbReference type="Proteomes" id="UP001370490">
    <property type="component" value="Unassembled WGS sequence"/>
</dbReference>
<evidence type="ECO:0000256" key="2">
    <source>
        <dbReference type="ARBA" id="ARBA00012452"/>
    </source>
</evidence>
<dbReference type="EC" id="2.5.1.18" evidence="2"/>
<name>A0AAN8ZNM2_9MAGN</name>
<dbReference type="EMBL" id="JBAMMX010000005">
    <property type="protein sequence ID" value="KAK6940953.1"/>
    <property type="molecule type" value="Genomic_DNA"/>
</dbReference>
<dbReference type="InterPro" id="IPR040079">
    <property type="entry name" value="Glutathione_S-Trfase"/>
</dbReference>
<dbReference type="GO" id="GO:0004364">
    <property type="term" value="F:glutathione transferase activity"/>
    <property type="evidence" value="ECO:0007669"/>
    <property type="project" value="UniProtKB-EC"/>
</dbReference>
<dbReference type="AlphaFoldDB" id="A0AAN8ZNM2"/>
<dbReference type="FunFam" id="3.40.30.10:FF:000016">
    <property type="entry name" value="Glutathione S-transferase F2"/>
    <property type="match status" value="1"/>
</dbReference>
<dbReference type="FunFam" id="1.20.1050.10:FF:000004">
    <property type="entry name" value="Glutathione S-transferase F2"/>
    <property type="match status" value="1"/>
</dbReference>
<dbReference type="GO" id="GO:0009407">
    <property type="term" value="P:toxin catabolic process"/>
    <property type="evidence" value="ECO:0007669"/>
    <property type="project" value="UniProtKB-ARBA"/>
</dbReference>
<dbReference type="SFLD" id="SFLDG01154">
    <property type="entry name" value="Main.5:_Phi-like"/>
    <property type="match status" value="1"/>
</dbReference>
<dbReference type="InterPro" id="IPR004046">
    <property type="entry name" value="GST_C"/>
</dbReference>
<comment type="caution">
    <text evidence="7">The sequence shown here is derived from an EMBL/GenBank/DDBJ whole genome shotgun (WGS) entry which is preliminary data.</text>
</comment>
<dbReference type="SFLD" id="SFLDS00019">
    <property type="entry name" value="Glutathione_Transferase_(cytos"/>
    <property type="match status" value="1"/>
</dbReference>
<dbReference type="Gene3D" id="1.20.1050.10">
    <property type="match status" value="1"/>
</dbReference>
<dbReference type="GO" id="GO:0006749">
    <property type="term" value="P:glutathione metabolic process"/>
    <property type="evidence" value="ECO:0007669"/>
    <property type="project" value="TreeGrafter"/>
</dbReference>
<evidence type="ECO:0000259" key="6">
    <source>
        <dbReference type="PROSITE" id="PS50405"/>
    </source>
</evidence>
<evidence type="ECO:0000259" key="5">
    <source>
        <dbReference type="PROSITE" id="PS50404"/>
    </source>
</evidence>
<evidence type="ECO:0000313" key="8">
    <source>
        <dbReference type="Proteomes" id="UP001370490"/>
    </source>
</evidence>